<dbReference type="PROSITE" id="PS51257">
    <property type="entry name" value="PROKAR_LIPOPROTEIN"/>
    <property type="match status" value="1"/>
</dbReference>
<proteinExistence type="predicted"/>
<reference evidence="2 3" key="1">
    <citation type="journal article" date="2007" name="Nat. Biotechnol.">
        <title>Complete genome sequence of the erythromycin-producing bacterium Saccharopolyspora erythraea NRRL23338.</title>
        <authorList>
            <person name="Oliynyk M."/>
            <person name="Samborskyy M."/>
            <person name="Lester J.B."/>
            <person name="Mironenko T."/>
            <person name="Scott N."/>
            <person name="Dickens S."/>
            <person name="Haydock S.F."/>
            <person name="Leadlay P.F."/>
        </authorList>
    </citation>
    <scope>NUCLEOTIDE SEQUENCE [LARGE SCALE GENOMIC DNA]</scope>
    <source>
        <strain evidence="3">ATCC 11635 / DSM 40517 / JCM 4748 / NBRC 13426 / NCIMB 8594 / NRRL 2338</strain>
    </source>
</reference>
<organism evidence="2 3">
    <name type="scientific">Saccharopolyspora erythraea (strain ATCC 11635 / DSM 40517 / JCM 4748 / NBRC 13426 / NCIMB 8594 / NRRL 2338)</name>
    <dbReference type="NCBI Taxonomy" id="405948"/>
    <lineage>
        <taxon>Bacteria</taxon>
        <taxon>Bacillati</taxon>
        <taxon>Actinomycetota</taxon>
        <taxon>Actinomycetes</taxon>
        <taxon>Pseudonocardiales</taxon>
        <taxon>Pseudonocardiaceae</taxon>
        <taxon>Saccharopolyspora</taxon>
    </lineage>
</organism>
<evidence type="ECO:0000259" key="1">
    <source>
        <dbReference type="Pfam" id="PF07510"/>
    </source>
</evidence>
<dbReference type="KEGG" id="sen:SACE_5402"/>
<protein>
    <submittedName>
        <fullName evidence="2">Secreted protein</fullName>
    </submittedName>
</protein>
<evidence type="ECO:0000313" key="2">
    <source>
        <dbReference type="EMBL" id="CAM04639.1"/>
    </source>
</evidence>
<dbReference type="PANTHER" id="PTHR24094:SF15">
    <property type="entry name" value="AMP-DEPENDENT SYNTHETASE_LIGASE DOMAIN-CONTAINING PROTEIN-RELATED"/>
    <property type="match status" value="1"/>
</dbReference>
<dbReference type="STRING" id="405948.SACE_5402"/>
<dbReference type="HOGENOM" id="CLU_043034_3_1_11"/>
<dbReference type="EMBL" id="AM420293">
    <property type="protein sequence ID" value="CAM04639.1"/>
    <property type="molecule type" value="Genomic_DNA"/>
</dbReference>
<feature type="domain" description="GmrSD restriction endonucleases C-terminal" evidence="1">
    <location>
        <begin position="117"/>
        <end position="228"/>
    </location>
</feature>
<evidence type="ECO:0000313" key="3">
    <source>
        <dbReference type="Proteomes" id="UP000006728"/>
    </source>
</evidence>
<dbReference type="InterPro" id="IPR011089">
    <property type="entry name" value="GmrSD_C"/>
</dbReference>
<accession>A4FKR4</accession>
<sequence>MDFRCLLAGVLCLPVAVLTGCTAASQDAPPPQVAVPPEADASQPQTDAPPSDASPPGIPDAATAKSWLAELTVAPEGSMDGYDREKFPHWSNGPDNCNTREAVLKRDGENVQTGSDCYPTSGTWNSPYDGGSWTKPSDVDIDHVVPLAAAWRSGAAQWTQQQREAFANDLDSPQLIAVTDNINQEKGDQTPDQWMPSKTGYHCTYASMWVASKHKYKLTITDSEKGALDTALGTC</sequence>
<name>A4FKR4_SACEN</name>
<dbReference type="RefSeq" id="WP_011874708.1">
    <property type="nucleotide sequence ID" value="NC_009142.1"/>
</dbReference>
<dbReference type="Proteomes" id="UP000006728">
    <property type="component" value="Chromosome"/>
</dbReference>
<dbReference type="eggNOG" id="COG2356">
    <property type="taxonomic scope" value="Bacteria"/>
</dbReference>
<dbReference type="PANTHER" id="PTHR24094">
    <property type="entry name" value="SECRETED PROTEIN"/>
    <property type="match status" value="1"/>
</dbReference>
<keyword evidence="3" id="KW-1185">Reference proteome</keyword>
<dbReference type="AlphaFoldDB" id="A4FKR4"/>
<dbReference type="Pfam" id="PF07510">
    <property type="entry name" value="GmrSD_C"/>
    <property type="match status" value="1"/>
</dbReference>
<gene>
    <name evidence="2" type="ordered locus">SACE_5402</name>
</gene>